<evidence type="ECO:0000313" key="13">
    <source>
        <dbReference type="EMBL" id="OAO16541.1"/>
    </source>
</evidence>
<evidence type="ECO:0000313" key="14">
    <source>
        <dbReference type="Proteomes" id="UP000078348"/>
    </source>
</evidence>
<dbReference type="InterPro" id="IPR016467">
    <property type="entry name" value="DNA_recomb/repair_RecA-like"/>
</dbReference>
<dbReference type="EMBL" id="LXWW01000075">
    <property type="protein sequence ID" value="OAO16541.1"/>
    <property type="molecule type" value="Genomic_DNA"/>
</dbReference>
<evidence type="ECO:0000256" key="2">
    <source>
        <dbReference type="ARBA" id="ARBA00008897"/>
    </source>
</evidence>
<proteinExistence type="inferred from homology"/>
<dbReference type="GO" id="GO:0070192">
    <property type="term" value="P:chromosome organization involved in meiotic cell cycle"/>
    <property type="evidence" value="ECO:0007669"/>
    <property type="project" value="TreeGrafter"/>
</dbReference>
<evidence type="ECO:0000256" key="7">
    <source>
        <dbReference type="ARBA" id="ARBA00023254"/>
    </source>
</evidence>
<dbReference type="OrthoDB" id="10251254at2759"/>
<dbReference type="GO" id="GO:0005524">
    <property type="term" value="F:ATP binding"/>
    <property type="evidence" value="ECO:0007669"/>
    <property type="project" value="UniProtKB-KW"/>
</dbReference>
<dbReference type="GO" id="GO:0000794">
    <property type="term" value="C:condensed nuclear chromosome"/>
    <property type="evidence" value="ECO:0007669"/>
    <property type="project" value="TreeGrafter"/>
</dbReference>
<dbReference type="InterPro" id="IPR020588">
    <property type="entry name" value="RecA_ATP-bd"/>
</dbReference>
<dbReference type="GO" id="GO:0006312">
    <property type="term" value="P:mitotic recombination"/>
    <property type="evidence" value="ECO:0007669"/>
    <property type="project" value="TreeGrafter"/>
</dbReference>
<keyword evidence="5" id="KW-0238">DNA-binding</keyword>
<dbReference type="PROSITE" id="PS50162">
    <property type="entry name" value="RECA_2"/>
    <property type="match status" value="1"/>
</dbReference>
<reference evidence="13 14" key="1">
    <citation type="submission" date="2016-05" db="EMBL/GenBank/DDBJ databases">
        <title>Nuclear genome of Blastocystis sp. subtype 1 NandII.</title>
        <authorList>
            <person name="Gentekaki E."/>
            <person name="Curtis B."/>
            <person name="Stairs C."/>
            <person name="Eme L."/>
            <person name="Herman E."/>
            <person name="Klimes V."/>
            <person name="Arias M.C."/>
            <person name="Elias M."/>
            <person name="Hilliou F."/>
            <person name="Klute M."/>
            <person name="Malik S.-B."/>
            <person name="Pightling A."/>
            <person name="Rachubinski R."/>
            <person name="Salas D."/>
            <person name="Schlacht A."/>
            <person name="Suga H."/>
            <person name="Archibald J."/>
            <person name="Ball S.G."/>
            <person name="Clark G."/>
            <person name="Dacks J."/>
            <person name="Van Der Giezen M."/>
            <person name="Tsaousis A."/>
            <person name="Roger A."/>
        </authorList>
    </citation>
    <scope>NUCLEOTIDE SEQUENCE [LARGE SCALE GENOMIC DNA]</scope>
    <source>
        <strain evidence="14">ATCC 50177 / NandII</strain>
    </source>
</reference>
<evidence type="ECO:0000256" key="8">
    <source>
        <dbReference type="ARBA" id="ARBA00023306"/>
    </source>
</evidence>
<keyword evidence="4 9" id="KW-0067">ATP-binding</keyword>
<evidence type="ECO:0000259" key="11">
    <source>
        <dbReference type="PROSITE" id="PS50162"/>
    </source>
</evidence>
<dbReference type="GO" id="GO:0003690">
    <property type="term" value="F:double-stranded DNA binding"/>
    <property type="evidence" value="ECO:0007669"/>
    <property type="project" value="TreeGrafter"/>
</dbReference>
<dbReference type="Gene3D" id="3.40.50.300">
    <property type="entry name" value="P-loop containing nucleotide triphosphate hydrolases"/>
    <property type="match status" value="1"/>
</dbReference>
<dbReference type="GO" id="GO:0000730">
    <property type="term" value="P:DNA recombinase assembly"/>
    <property type="evidence" value="ECO:0007669"/>
    <property type="project" value="TreeGrafter"/>
</dbReference>
<dbReference type="PIRSF" id="PIRSF005856">
    <property type="entry name" value="Rad51"/>
    <property type="match status" value="1"/>
</dbReference>
<name>A0A196SJR0_BLAHN</name>
<dbReference type="SUPFAM" id="SSF47794">
    <property type="entry name" value="Rad51 N-terminal domain-like"/>
    <property type="match status" value="1"/>
</dbReference>
<dbReference type="Proteomes" id="UP000078348">
    <property type="component" value="Unassembled WGS sequence"/>
</dbReference>
<organism evidence="13 14">
    <name type="scientific">Blastocystis sp. subtype 1 (strain ATCC 50177 / NandII)</name>
    <dbReference type="NCBI Taxonomy" id="478820"/>
    <lineage>
        <taxon>Eukaryota</taxon>
        <taxon>Sar</taxon>
        <taxon>Stramenopiles</taxon>
        <taxon>Bigyra</taxon>
        <taxon>Opalozoa</taxon>
        <taxon>Opalinata</taxon>
        <taxon>Blastocystidae</taxon>
        <taxon>Blastocystis</taxon>
    </lineage>
</organism>
<dbReference type="InterPro" id="IPR011940">
    <property type="entry name" value="Dmc1"/>
</dbReference>
<sequence>MALSYSVRKQLQGNENDVETEGESTFDPVEKMQQFGINASDIQKLKDGGYYTIGMVLKTPQKDLVTVKGLSEAKVDKIIQVAKTIETTGVFCTGREVLSMRQAMIKMTTGSSELDALIGGGIETMSITEIFGEFRTGKTQLAHTLCVTAQLPLDMHGANGKVIFIDTEGTFRPQRIVEIAGRYGLNGDEVLDNILLARAYTHEQQMDIITAAAAKIVEDESPYHLLIIDSITALFRVDYSGRGELAERQQKLGRHLSALKKLAEEFNVAVVIVNQVTADPGAAAMFVKDSKKPIGGNVIAHASTTRLFFKKGKGEQRICKVYDSPDLPENEATFAIGPQGITNADG</sequence>
<evidence type="ECO:0000256" key="10">
    <source>
        <dbReference type="SAM" id="MobiDB-lite"/>
    </source>
</evidence>
<dbReference type="Gene3D" id="1.10.150.20">
    <property type="entry name" value="5' to 3' exonuclease, C-terminal subdomain"/>
    <property type="match status" value="1"/>
</dbReference>
<accession>A0A196SJR0</accession>
<dbReference type="AlphaFoldDB" id="A0A196SJR0"/>
<evidence type="ECO:0000256" key="4">
    <source>
        <dbReference type="ARBA" id="ARBA00022840"/>
    </source>
</evidence>
<evidence type="ECO:0000259" key="12">
    <source>
        <dbReference type="PROSITE" id="PS50163"/>
    </source>
</evidence>
<dbReference type="SUPFAM" id="SSF52540">
    <property type="entry name" value="P-loop containing nucleoside triphosphate hydrolases"/>
    <property type="match status" value="1"/>
</dbReference>
<evidence type="ECO:0000256" key="9">
    <source>
        <dbReference type="RuleBase" id="RU003422"/>
    </source>
</evidence>
<dbReference type="FunFam" id="3.40.50.300:FF:000239">
    <property type="entry name" value="Meiotic recombination protein DMC1"/>
    <property type="match status" value="1"/>
</dbReference>
<keyword evidence="7" id="KW-0469">Meiosis</keyword>
<dbReference type="InterPro" id="IPR013632">
    <property type="entry name" value="Rad51_C"/>
</dbReference>
<dbReference type="Pfam" id="PF08423">
    <property type="entry name" value="Rad51"/>
    <property type="match status" value="1"/>
</dbReference>
<dbReference type="PROSITE" id="PS50163">
    <property type="entry name" value="RECA_3"/>
    <property type="match status" value="1"/>
</dbReference>
<feature type="region of interest" description="Disordered" evidence="10">
    <location>
        <begin position="1"/>
        <end position="25"/>
    </location>
</feature>
<protein>
    <submittedName>
        <fullName evidence="13">Meiotic recombination protein DMC1/LIM15</fullName>
    </submittedName>
</protein>
<evidence type="ECO:0000256" key="1">
    <source>
        <dbReference type="ARBA" id="ARBA00004123"/>
    </source>
</evidence>
<gene>
    <name evidence="13" type="ORF">AV274_1716</name>
</gene>
<comment type="caution">
    <text evidence="13">The sequence shown here is derived from an EMBL/GenBank/DDBJ whole genome shotgun (WGS) entry which is preliminary data.</text>
</comment>
<feature type="domain" description="RecA family profile 2" evidence="12">
    <location>
        <begin position="283"/>
        <end position="346"/>
    </location>
</feature>
<dbReference type="NCBIfam" id="TIGR02238">
    <property type="entry name" value="recomb_DMC1"/>
    <property type="match status" value="1"/>
</dbReference>
<dbReference type="STRING" id="478820.A0A196SJR0"/>
<keyword evidence="6" id="KW-0539">Nucleus</keyword>
<comment type="subcellular location">
    <subcellularLocation>
        <location evidence="1">Nucleus</location>
    </subcellularLocation>
</comment>
<dbReference type="GO" id="GO:0000150">
    <property type="term" value="F:DNA strand exchange activity"/>
    <property type="evidence" value="ECO:0007669"/>
    <property type="project" value="InterPro"/>
</dbReference>
<evidence type="ECO:0000256" key="5">
    <source>
        <dbReference type="ARBA" id="ARBA00023125"/>
    </source>
</evidence>
<feature type="domain" description="RecA family profile 1" evidence="11">
    <location>
        <begin position="103"/>
        <end position="276"/>
    </location>
</feature>
<evidence type="ECO:0000256" key="6">
    <source>
        <dbReference type="ARBA" id="ARBA00023242"/>
    </source>
</evidence>
<evidence type="ECO:0000256" key="3">
    <source>
        <dbReference type="ARBA" id="ARBA00022741"/>
    </source>
</evidence>
<dbReference type="NCBIfam" id="NF003301">
    <property type="entry name" value="PRK04301.1"/>
    <property type="match status" value="1"/>
</dbReference>
<dbReference type="InterPro" id="IPR027417">
    <property type="entry name" value="P-loop_NTPase"/>
</dbReference>
<keyword evidence="8" id="KW-0131">Cell cycle</keyword>
<dbReference type="PANTHER" id="PTHR22942:SF30">
    <property type="entry name" value="MEIOTIC RECOMBINATION PROTEIN DMC1_LIM15 HOMOLOG"/>
    <property type="match status" value="1"/>
</dbReference>
<dbReference type="InterPro" id="IPR020587">
    <property type="entry name" value="RecA_monomer-monomer_interface"/>
</dbReference>
<keyword evidence="3 9" id="KW-0547">Nucleotide-binding</keyword>
<dbReference type="GO" id="GO:0003697">
    <property type="term" value="F:single-stranded DNA binding"/>
    <property type="evidence" value="ECO:0007669"/>
    <property type="project" value="TreeGrafter"/>
</dbReference>
<keyword evidence="14" id="KW-1185">Reference proteome</keyword>
<dbReference type="InterPro" id="IPR010995">
    <property type="entry name" value="DNA_repair_Rad51/TF_NusA_a-hlx"/>
</dbReference>
<dbReference type="GO" id="GO:0140664">
    <property type="term" value="F:ATP-dependent DNA damage sensor activity"/>
    <property type="evidence" value="ECO:0007669"/>
    <property type="project" value="InterPro"/>
</dbReference>
<dbReference type="PANTHER" id="PTHR22942">
    <property type="entry name" value="RECA/RAD51/RADA DNA STRAND-PAIRING FAMILY MEMBER"/>
    <property type="match status" value="1"/>
</dbReference>
<dbReference type="GO" id="GO:0007131">
    <property type="term" value="P:reciprocal meiotic recombination"/>
    <property type="evidence" value="ECO:0007669"/>
    <property type="project" value="InterPro"/>
</dbReference>
<dbReference type="GO" id="GO:0042148">
    <property type="term" value="P:DNA strand invasion"/>
    <property type="evidence" value="ECO:0007669"/>
    <property type="project" value="TreeGrafter"/>
</dbReference>
<dbReference type="InterPro" id="IPR003593">
    <property type="entry name" value="AAA+_ATPase"/>
</dbReference>
<comment type="similarity">
    <text evidence="2">Belongs to the RecA family. DMC1 subfamily.</text>
</comment>
<dbReference type="SMART" id="SM00382">
    <property type="entry name" value="AAA"/>
    <property type="match status" value="1"/>
</dbReference>